<evidence type="ECO:0000313" key="1">
    <source>
        <dbReference type="EMBL" id="CAJ0850214.1"/>
    </source>
</evidence>
<dbReference type="EMBL" id="OY288114">
    <property type="protein sequence ID" value="CAJ0850214.1"/>
    <property type="molecule type" value="Genomic_DNA"/>
</dbReference>
<reference evidence="1" key="1">
    <citation type="submission" date="2023-07" db="EMBL/GenBank/DDBJ databases">
        <authorList>
            <person name="Pelsma A.J. K."/>
        </authorList>
    </citation>
    <scope>NUCLEOTIDE SEQUENCE</scope>
</reference>
<proteinExistence type="predicted"/>
<accession>A0AA48M075</accession>
<protein>
    <submittedName>
        <fullName evidence="1">Uncharacterized protein</fullName>
    </submittedName>
</protein>
<dbReference type="AlphaFoldDB" id="A0AA48M075"/>
<gene>
    <name evidence="1" type="ORF">AMST5_00237</name>
</gene>
<organism evidence="1">
    <name type="scientific">freshwater sediment metagenome</name>
    <dbReference type="NCBI Taxonomy" id="556182"/>
    <lineage>
        <taxon>unclassified sequences</taxon>
        <taxon>metagenomes</taxon>
        <taxon>ecological metagenomes</taxon>
    </lineage>
</organism>
<name>A0AA48M075_9ZZZZ</name>
<sequence>MLSKIASLEVCAEAHLLREMYALAGSGKGRYERVDWRREVSRCVRFQPSVPSPAPIRLIA</sequence>